<dbReference type="EMBL" id="JH712448">
    <property type="protein sequence ID" value="EFO15915.1"/>
    <property type="molecule type" value="Genomic_DNA"/>
</dbReference>
<name>A0A1S0TM09_LOALO</name>
<proteinExistence type="predicted"/>
<gene>
    <name evidence="1" type="ORF">LOAG_12592</name>
</gene>
<accession>A0A1S0TM09</accession>
<dbReference type="GeneID" id="9950058"/>
<dbReference type="InParanoid" id="A0A1S0TM09"/>
<dbReference type="OMA" id="QMKCIAV"/>
<dbReference type="AlphaFoldDB" id="A0A1S0TM09"/>
<evidence type="ECO:0000313" key="1">
    <source>
        <dbReference type="EMBL" id="EFO15915.1"/>
    </source>
</evidence>
<organism evidence="1">
    <name type="scientific">Loa loa</name>
    <name type="common">Eye worm</name>
    <name type="synonym">Filaria loa</name>
    <dbReference type="NCBI Taxonomy" id="7209"/>
    <lineage>
        <taxon>Eukaryota</taxon>
        <taxon>Metazoa</taxon>
        <taxon>Ecdysozoa</taxon>
        <taxon>Nematoda</taxon>
        <taxon>Chromadorea</taxon>
        <taxon>Rhabditida</taxon>
        <taxon>Spirurina</taxon>
        <taxon>Spiruromorpha</taxon>
        <taxon>Filarioidea</taxon>
        <taxon>Onchocercidae</taxon>
        <taxon>Loa</taxon>
    </lineage>
</organism>
<dbReference type="KEGG" id="loa:LOAG_12592"/>
<dbReference type="RefSeq" id="XP_003148154.1">
    <property type="nucleotide sequence ID" value="XM_003148106.1"/>
</dbReference>
<protein>
    <submittedName>
        <fullName evidence="1">Enteropeptidase</fullName>
    </submittedName>
</protein>
<dbReference type="CTD" id="9950058"/>
<dbReference type="OrthoDB" id="10309680at2759"/>
<sequence length="70" mass="8007">MVQHIVGVIQFAHHIQHVSKENVAKLIFHIISVNVRKHIGNAVAVNAFRWKHVVTDCKHVMMDQMKCIAV</sequence>
<reference evidence="1" key="1">
    <citation type="submission" date="2012-04" db="EMBL/GenBank/DDBJ databases">
        <title>The Genome Sequence of Loa loa.</title>
        <authorList>
            <consortium name="The Broad Institute Genome Sequencing Platform"/>
            <consortium name="Broad Institute Genome Sequencing Center for Infectious Disease"/>
            <person name="Nutman T.B."/>
            <person name="Fink D.L."/>
            <person name="Russ C."/>
            <person name="Young S."/>
            <person name="Zeng Q."/>
            <person name="Gargeya S."/>
            <person name="Alvarado L."/>
            <person name="Berlin A."/>
            <person name="Chapman S.B."/>
            <person name="Chen Z."/>
            <person name="Freedman E."/>
            <person name="Gellesch M."/>
            <person name="Goldberg J."/>
            <person name="Griggs A."/>
            <person name="Gujja S."/>
            <person name="Heilman E.R."/>
            <person name="Heiman D."/>
            <person name="Howarth C."/>
            <person name="Mehta T."/>
            <person name="Neiman D."/>
            <person name="Pearson M."/>
            <person name="Roberts A."/>
            <person name="Saif S."/>
            <person name="Shea T."/>
            <person name="Shenoy N."/>
            <person name="Sisk P."/>
            <person name="Stolte C."/>
            <person name="Sykes S."/>
            <person name="White J."/>
            <person name="Yandava C."/>
            <person name="Haas B."/>
            <person name="Henn M.R."/>
            <person name="Nusbaum C."/>
            <person name="Birren B."/>
        </authorList>
    </citation>
    <scope>NUCLEOTIDE SEQUENCE [LARGE SCALE GENOMIC DNA]</scope>
</reference>